<evidence type="ECO:0000313" key="1">
    <source>
        <dbReference type="EMBL" id="CAK0833264.1"/>
    </source>
</evidence>
<keyword evidence="2" id="KW-1185">Reference proteome</keyword>
<name>A0ABN9SN64_9DINO</name>
<evidence type="ECO:0000313" key="2">
    <source>
        <dbReference type="Proteomes" id="UP001189429"/>
    </source>
</evidence>
<gene>
    <name evidence="1" type="ORF">PCOR1329_LOCUS31007</name>
</gene>
<organism evidence="1 2">
    <name type="scientific">Prorocentrum cordatum</name>
    <dbReference type="NCBI Taxonomy" id="2364126"/>
    <lineage>
        <taxon>Eukaryota</taxon>
        <taxon>Sar</taxon>
        <taxon>Alveolata</taxon>
        <taxon>Dinophyceae</taxon>
        <taxon>Prorocentrales</taxon>
        <taxon>Prorocentraceae</taxon>
        <taxon>Prorocentrum</taxon>
    </lineage>
</organism>
<proteinExistence type="predicted"/>
<protein>
    <submittedName>
        <fullName evidence="1">Uncharacterized protein</fullName>
    </submittedName>
</protein>
<reference evidence="1" key="1">
    <citation type="submission" date="2023-10" db="EMBL/GenBank/DDBJ databases">
        <authorList>
            <person name="Chen Y."/>
            <person name="Shah S."/>
            <person name="Dougan E. K."/>
            <person name="Thang M."/>
            <person name="Chan C."/>
        </authorList>
    </citation>
    <scope>NUCLEOTIDE SEQUENCE [LARGE SCALE GENOMIC DNA]</scope>
</reference>
<sequence>MGRAKCDLNPFIELGPRRLINTCMMNNTQFLQGRKNIREHVCNIVRLALRSNGSWFDCSLGILDGPISVCHWKALATFEQLRNFIFLRPSAFAQTIYVTLDSAARLGLEATGNAKRHHQMQTGFPK</sequence>
<dbReference type="Proteomes" id="UP001189429">
    <property type="component" value="Unassembled WGS sequence"/>
</dbReference>
<dbReference type="EMBL" id="CAUYUJ010012091">
    <property type="protein sequence ID" value="CAK0833264.1"/>
    <property type="molecule type" value="Genomic_DNA"/>
</dbReference>
<accession>A0ABN9SN64</accession>
<comment type="caution">
    <text evidence="1">The sequence shown here is derived from an EMBL/GenBank/DDBJ whole genome shotgun (WGS) entry which is preliminary data.</text>
</comment>